<feature type="transmembrane region" description="Helical" evidence="1">
    <location>
        <begin position="9"/>
        <end position="26"/>
    </location>
</feature>
<protein>
    <submittedName>
        <fullName evidence="3">SdpI family protein</fullName>
    </submittedName>
</protein>
<proteinExistence type="predicted"/>
<evidence type="ECO:0000256" key="1">
    <source>
        <dbReference type="SAM" id="Phobius"/>
    </source>
</evidence>
<feature type="transmembrane region" description="Helical" evidence="1">
    <location>
        <begin position="91"/>
        <end position="108"/>
    </location>
</feature>
<dbReference type="InterPro" id="IPR012867">
    <property type="entry name" value="DUF1648"/>
</dbReference>
<keyword evidence="1" id="KW-0472">Membrane</keyword>
<organism evidence="3 4">
    <name type="scientific">Galbibacter pacificus</name>
    <dbReference type="NCBI Taxonomy" id="2996052"/>
    <lineage>
        <taxon>Bacteria</taxon>
        <taxon>Pseudomonadati</taxon>
        <taxon>Bacteroidota</taxon>
        <taxon>Flavobacteriia</taxon>
        <taxon>Flavobacteriales</taxon>
        <taxon>Flavobacteriaceae</taxon>
        <taxon>Galbibacter</taxon>
    </lineage>
</organism>
<sequence>MKTLKIPEWCYLIIVAIPFIYLAIIWNDLDEKIPLHFNYKGEIDRWGGKIQLIVIPILLPLLTYLIMLFAPKIDPKKRIDEMGNKYDRIKFFLVLFMSALACYIIYAVKKESLNINSMFLLIGFFIAVLGNYMQTVKPNYFIGVKTPWTLENESVWKKTHVMTGKLWMIAGTFVIIASLLIPKDFFSKVFIATILAIAFIPIVYSYIIYKKQAKD</sequence>
<reference evidence="3" key="1">
    <citation type="submission" date="2022-11" db="EMBL/GenBank/DDBJ databases">
        <title>High-quality draft genome sequence of Galbibacter sp. strain CMA-7.</title>
        <authorList>
            <person name="Wei L."/>
            <person name="Dong C."/>
            <person name="Shao Z."/>
        </authorList>
    </citation>
    <scope>NUCLEOTIDE SEQUENCE</scope>
    <source>
        <strain evidence="3">CMA-7</strain>
    </source>
</reference>
<keyword evidence="1" id="KW-1133">Transmembrane helix</keyword>
<dbReference type="InterPro" id="IPR025962">
    <property type="entry name" value="SdpI/YhfL"/>
</dbReference>
<feature type="transmembrane region" description="Helical" evidence="1">
    <location>
        <begin position="114"/>
        <end position="132"/>
    </location>
</feature>
<dbReference type="Pfam" id="PF13630">
    <property type="entry name" value="SdpI"/>
    <property type="match status" value="1"/>
</dbReference>
<evidence type="ECO:0000313" key="4">
    <source>
        <dbReference type="Proteomes" id="UP001153642"/>
    </source>
</evidence>
<feature type="transmembrane region" description="Helical" evidence="1">
    <location>
        <begin position="189"/>
        <end position="209"/>
    </location>
</feature>
<evidence type="ECO:0000259" key="2">
    <source>
        <dbReference type="Pfam" id="PF07853"/>
    </source>
</evidence>
<dbReference type="InterPro" id="IPR026272">
    <property type="entry name" value="SdpI"/>
</dbReference>
<dbReference type="RefSeq" id="WP_277898077.1">
    <property type="nucleotide sequence ID" value="NZ_JAPMUA010000001.1"/>
</dbReference>
<name>A0ABT6FMK1_9FLAO</name>
<keyword evidence="1" id="KW-0812">Transmembrane</keyword>
<gene>
    <name evidence="3" type="ORF">OSR52_00380</name>
</gene>
<evidence type="ECO:0000313" key="3">
    <source>
        <dbReference type="EMBL" id="MDG3584304.1"/>
    </source>
</evidence>
<dbReference type="EMBL" id="JAPMUA010000001">
    <property type="protein sequence ID" value="MDG3584304.1"/>
    <property type="molecule type" value="Genomic_DNA"/>
</dbReference>
<feature type="transmembrane region" description="Helical" evidence="1">
    <location>
        <begin position="46"/>
        <end position="70"/>
    </location>
</feature>
<accession>A0ABT6FMK1</accession>
<dbReference type="Pfam" id="PF07853">
    <property type="entry name" value="DUF1648"/>
    <property type="match status" value="1"/>
</dbReference>
<feature type="domain" description="DUF1648" evidence="2">
    <location>
        <begin position="13"/>
        <end position="58"/>
    </location>
</feature>
<dbReference type="PANTHER" id="PTHR37810">
    <property type="entry name" value="IMMUNITY PROTEIN SDPI"/>
    <property type="match status" value="1"/>
</dbReference>
<dbReference type="PANTHER" id="PTHR37810:SF5">
    <property type="entry name" value="IMMUNITY PROTEIN SDPI"/>
    <property type="match status" value="1"/>
</dbReference>
<feature type="transmembrane region" description="Helical" evidence="1">
    <location>
        <begin position="166"/>
        <end position="183"/>
    </location>
</feature>
<dbReference type="PIRSF" id="PIRSF038959">
    <property type="entry name" value="SdpI"/>
    <property type="match status" value="1"/>
</dbReference>
<keyword evidence="4" id="KW-1185">Reference proteome</keyword>
<dbReference type="Proteomes" id="UP001153642">
    <property type="component" value="Unassembled WGS sequence"/>
</dbReference>
<comment type="caution">
    <text evidence="3">The sequence shown here is derived from an EMBL/GenBank/DDBJ whole genome shotgun (WGS) entry which is preliminary data.</text>
</comment>